<dbReference type="Gene3D" id="3.10.50.40">
    <property type="match status" value="1"/>
</dbReference>
<dbReference type="InterPro" id="IPR001179">
    <property type="entry name" value="PPIase_FKBP_dom"/>
</dbReference>
<evidence type="ECO:0000256" key="3">
    <source>
        <dbReference type="ARBA" id="ARBA00013194"/>
    </source>
</evidence>
<dbReference type="EC" id="5.2.1.8" evidence="3 6"/>
<dbReference type="PANTHER" id="PTHR43811">
    <property type="entry name" value="FKBP-TYPE PEPTIDYL-PROLYL CIS-TRANS ISOMERASE FKPA"/>
    <property type="match status" value="1"/>
</dbReference>
<dbReference type="GO" id="GO:0003755">
    <property type="term" value="F:peptidyl-prolyl cis-trans isomerase activity"/>
    <property type="evidence" value="ECO:0007669"/>
    <property type="project" value="UniProtKB-KW"/>
</dbReference>
<dbReference type="InterPro" id="IPR036944">
    <property type="entry name" value="PPIase_FKBP_N_sf"/>
</dbReference>
<evidence type="ECO:0000313" key="10">
    <source>
        <dbReference type="EMBL" id="SUO93666.1"/>
    </source>
</evidence>
<dbReference type="Pfam" id="PF00254">
    <property type="entry name" value="FKBP_C"/>
    <property type="match status" value="1"/>
</dbReference>
<dbReference type="PANTHER" id="PTHR43811:SF57">
    <property type="entry name" value="FKBP-TYPE PEPTIDYL-PROLYL CIS-TRANS ISOMERASE FKPA-RELATED"/>
    <property type="match status" value="1"/>
</dbReference>
<keyword evidence="11" id="KW-1185">Reference proteome</keyword>
<dbReference type="Gene3D" id="1.20.120.20">
    <property type="entry name" value="Apolipoprotein"/>
    <property type="match status" value="1"/>
</dbReference>
<keyword evidence="5 6" id="KW-0413">Isomerase</keyword>
<name>A0A380MNQ7_9GAMM</name>
<evidence type="ECO:0000256" key="8">
    <source>
        <dbReference type="SAM" id="SignalP"/>
    </source>
</evidence>
<feature type="region of interest" description="Disordered" evidence="7">
    <location>
        <begin position="269"/>
        <end position="344"/>
    </location>
</feature>
<evidence type="ECO:0000256" key="6">
    <source>
        <dbReference type="PROSITE-ProRule" id="PRU00277"/>
    </source>
</evidence>
<sequence>MKRLTLVLAMAAVGFAHADVELKTQAQKVGYAIGTDIGSTFADMNADGKDNIDFNALVVGLRDAYEKRKLAMTDEEMESVMKTFAEERQKEMRTQAEKMIEDSKADSEKFLKENAKKDGVKTTDSGLQYKVIKEGTGKQPGPNDTVSVQYEGRLIDGTVFDSSKQHGGQPVEFNIQQVIPGWVEGIQLMKEGGEYTFYIPADLAYGEFGQPGAGILPGAALVFDVTLEKVIPAEQDGSVPALNDAKEDKANLVVEKAEKLADKAEVETKAAADKVADKTEAAAEEAKKTADEAAKDIENTAEQASDKIKAAADSVAEKTENAADTVKAETEKATDNIKESVEQK</sequence>
<comment type="catalytic activity">
    <reaction evidence="1 6">
        <text>[protein]-peptidylproline (omega=180) = [protein]-peptidylproline (omega=0)</text>
        <dbReference type="Rhea" id="RHEA:16237"/>
        <dbReference type="Rhea" id="RHEA-COMP:10747"/>
        <dbReference type="Rhea" id="RHEA-COMP:10748"/>
        <dbReference type="ChEBI" id="CHEBI:83833"/>
        <dbReference type="ChEBI" id="CHEBI:83834"/>
        <dbReference type="EC" id="5.2.1.8"/>
    </reaction>
</comment>
<dbReference type="InterPro" id="IPR046357">
    <property type="entry name" value="PPIase_dom_sf"/>
</dbReference>
<evidence type="ECO:0000313" key="11">
    <source>
        <dbReference type="Proteomes" id="UP000254601"/>
    </source>
</evidence>
<evidence type="ECO:0000259" key="9">
    <source>
        <dbReference type="PROSITE" id="PS50059"/>
    </source>
</evidence>
<keyword evidence="4 6" id="KW-0697">Rotamase</keyword>
<dbReference type="SUPFAM" id="SSF54534">
    <property type="entry name" value="FKBP-like"/>
    <property type="match status" value="1"/>
</dbReference>
<feature type="signal peptide" evidence="8">
    <location>
        <begin position="1"/>
        <end position="18"/>
    </location>
</feature>
<dbReference type="Gene3D" id="1.10.287.460">
    <property type="entry name" value="Peptidyl-prolyl cis-trans isomerase, FKBP-type, N-terminal domain"/>
    <property type="match status" value="1"/>
</dbReference>
<evidence type="ECO:0000256" key="1">
    <source>
        <dbReference type="ARBA" id="ARBA00000971"/>
    </source>
</evidence>
<feature type="domain" description="PPIase FKBP-type" evidence="9">
    <location>
        <begin position="143"/>
        <end position="231"/>
    </location>
</feature>
<dbReference type="EMBL" id="UHIC01000001">
    <property type="protein sequence ID" value="SUO93666.1"/>
    <property type="molecule type" value="Genomic_DNA"/>
</dbReference>
<protein>
    <recommendedName>
        <fullName evidence="3 6">peptidylprolyl isomerase</fullName>
        <ecNumber evidence="3 6">5.2.1.8</ecNumber>
    </recommendedName>
</protein>
<evidence type="ECO:0000256" key="7">
    <source>
        <dbReference type="SAM" id="MobiDB-lite"/>
    </source>
</evidence>
<reference evidence="10 11" key="1">
    <citation type="submission" date="2018-06" db="EMBL/GenBank/DDBJ databases">
        <authorList>
            <consortium name="Pathogen Informatics"/>
            <person name="Doyle S."/>
        </authorList>
    </citation>
    <scope>NUCLEOTIDE SEQUENCE [LARGE SCALE GENOMIC DNA]</scope>
    <source>
        <strain evidence="10 11">NCTC13337</strain>
    </source>
</reference>
<comment type="similarity">
    <text evidence="2">Belongs to the FKBP-type PPIase family.</text>
</comment>
<organism evidence="10 11">
    <name type="scientific">Suttonella ornithocola</name>
    <dbReference type="NCBI Taxonomy" id="279832"/>
    <lineage>
        <taxon>Bacteria</taxon>
        <taxon>Pseudomonadati</taxon>
        <taxon>Pseudomonadota</taxon>
        <taxon>Gammaproteobacteria</taxon>
        <taxon>Cardiobacteriales</taxon>
        <taxon>Cardiobacteriaceae</taxon>
        <taxon>Suttonella</taxon>
    </lineage>
</organism>
<dbReference type="InterPro" id="IPR000774">
    <property type="entry name" value="PPIase_FKBP_N"/>
</dbReference>
<accession>A0A380MNQ7</accession>
<feature type="chain" id="PRO_5017045933" description="peptidylprolyl isomerase" evidence="8">
    <location>
        <begin position="19"/>
        <end position="344"/>
    </location>
</feature>
<gene>
    <name evidence="10" type="primary">fkpA</name>
    <name evidence="10" type="ORF">NCTC13337_00343</name>
</gene>
<dbReference type="PROSITE" id="PS50059">
    <property type="entry name" value="FKBP_PPIASE"/>
    <property type="match status" value="1"/>
</dbReference>
<keyword evidence="8" id="KW-0732">Signal</keyword>
<dbReference type="Proteomes" id="UP000254601">
    <property type="component" value="Unassembled WGS sequence"/>
</dbReference>
<evidence type="ECO:0000256" key="2">
    <source>
        <dbReference type="ARBA" id="ARBA00006577"/>
    </source>
</evidence>
<proteinExistence type="inferred from homology"/>
<dbReference type="AlphaFoldDB" id="A0A380MNQ7"/>
<dbReference type="GO" id="GO:0006457">
    <property type="term" value="P:protein folding"/>
    <property type="evidence" value="ECO:0007669"/>
    <property type="project" value="InterPro"/>
</dbReference>
<evidence type="ECO:0000256" key="5">
    <source>
        <dbReference type="ARBA" id="ARBA00023235"/>
    </source>
</evidence>
<dbReference type="Pfam" id="PF01346">
    <property type="entry name" value="FKBP_N"/>
    <property type="match status" value="1"/>
</dbReference>
<dbReference type="RefSeq" id="WP_072576668.1">
    <property type="nucleotide sequence ID" value="NZ_LWHB01000090.1"/>
</dbReference>
<evidence type="ECO:0000256" key="4">
    <source>
        <dbReference type="ARBA" id="ARBA00023110"/>
    </source>
</evidence>